<dbReference type="SUPFAM" id="SSF53098">
    <property type="entry name" value="Ribonuclease H-like"/>
    <property type="match status" value="1"/>
</dbReference>
<dbReference type="Pfam" id="PF25597">
    <property type="entry name" value="SH3_retrovirus"/>
    <property type="match status" value="1"/>
</dbReference>
<dbReference type="InterPro" id="IPR039537">
    <property type="entry name" value="Retrotran_Ty1/copia-like"/>
</dbReference>
<dbReference type="GO" id="GO:0003676">
    <property type="term" value="F:nucleic acid binding"/>
    <property type="evidence" value="ECO:0007669"/>
    <property type="project" value="InterPro"/>
</dbReference>
<dbReference type="Proteomes" id="UP000075243">
    <property type="component" value="Unassembled WGS sequence"/>
</dbReference>
<evidence type="ECO:0000313" key="2">
    <source>
        <dbReference type="EMBL" id="KYP41024.1"/>
    </source>
</evidence>
<dbReference type="AlphaFoldDB" id="A0A151REF8"/>
<gene>
    <name evidence="2" type="ORF">KK1_037628</name>
</gene>
<dbReference type="STRING" id="3821.A0A151REF8"/>
<dbReference type="PANTHER" id="PTHR42648">
    <property type="entry name" value="TRANSPOSASE, PUTATIVE-RELATED"/>
    <property type="match status" value="1"/>
</dbReference>
<dbReference type="InterPro" id="IPR057670">
    <property type="entry name" value="SH3_retrovirus"/>
</dbReference>
<name>A0A151REF8_CAJCA</name>
<proteinExistence type="predicted"/>
<protein>
    <submittedName>
        <fullName evidence="2">Retrovirus-related Pol polyprotein from transposon TNT 1-94</fullName>
    </submittedName>
</protein>
<dbReference type="Gene3D" id="3.30.420.10">
    <property type="entry name" value="Ribonuclease H-like superfamily/Ribonuclease H"/>
    <property type="match status" value="1"/>
</dbReference>
<feature type="domain" description="Retroviral polymerase SH3-like" evidence="1">
    <location>
        <begin position="61"/>
        <end position="107"/>
    </location>
</feature>
<organism evidence="2 3">
    <name type="scientific">Cajanus cajan</name>
    <name type="common">Pigeon pea</name>
    <name type="synonym">Cajanus indicus</name>
    <dbReference type="NCBI Taxonomy" id="3821"/>
    <lineage>
        <taxon>Eukaryota</taxon>
        <taxon>Viridiplantae</taxon>
        <taxon>Streptophyta</taxon>
        <taxon>Embryophyta</taxon>
        <taxon>Tracheophyta</taxon>
        <taxon>Spermatophyta</taxon>
        <taxon>Magnoliopsida</taxon>
        <taxon>eudicotyledons</taxon>
        <taxon>Gunneridae</taxon>
        <taxon>Pentapetalae</taxon>
        <taxon>rosids</taxon>
        <taxon>fabids</taxon>
        <taxon>Fabales</taxon>
        <taxon>Fabaceae</taxon>
        <taxon>Papilionoideae</taxon>
        <taxon>50 kb inversion clade</taxon>
        <taxon>NPAAA clade</taxon>
        <taxon>indigoferoid/millettioid clade</taxon>
        <taxon>Phaseoleae</taxon>
        <taxon>Cajanus</taxon>
    </lineage>
</organism>
<dbReference type="EMBL" id="KQ483799">
    <property type="protein sequence ID" value="KYP41024.1"/>
    <property type="molecule type" value="Genomic_DNA"/>
</dbReference>
<dbReference type="Gramene" id="C.cajan_34728.t">
    <property type="protein sequence ID" value="C.cajan_34728.t.cds1"/>
    <property type="gene ID" value="C.cajan_34728"/>
</dbReference>
<accession>A0A151REF8</accession>
<dbReference type="PANTHER" id="PTHR42648:SF18">
    <property type="entry name" value="RETROTRANSPOSON, UNCLASSIFIED-LIKE PROTEIN"/>
    <property type="match status" value="1"/>
</dbReference>
<reference evidence="2" key="1">
    <citation type="journal article" date="2012" name="Nat. Biotechnol.">
        <title>Draft genome sequence of pigeonpea (Cajanus cajan), an orphan legume crop of resource-poor farmers.</title>
        <authorList>
            <person name="Varshney R.K."/>
            <person name="Chen W."/>
            <person name="Li Y."/>
            <person name="Bharti A.K."/>
            <person name="Saxena R.K."/>
            <person name="Schlueter J.A."/>
            <person name="Donoghue M.T."/>
            <person name="Azam S."/>
            <person name="Fan G."/>
            <person name="Whaley A.M."/>
            <person name="Farmer A.D."/>
            <person name="Sheridan J."/>
            <person name="Iwata A."/>
            <person name="Tuteja R."/>
            <person name="Penmetsa R.V."/>
            <person name="Wu W."/>
            <person name="Upadhyaya H.D."/>
            <person name="Yang S.P."/>
            <person name="Shah T."/>
            <person name="Saxena K.B."/>
            <person name="Michael T."/>
            <person name="McCombie W.R."/>
            <person name="Yang B."/>
            <person name="Zhang G."/>
            <person name="Yang H."/>
            <person name="Wang J."/>
            <person name="Spillane C."/>
            <person name="Cook D.R."/>
            <person name="May G.D."/>
            <person name="Xu X."/>
            <person name="Jackson S.A."/>
        </authorList>
    </citation>
    <scope>NUCLEOTIDE SEQUENCE [LARGE SCALE GENOMIC DNA]</scope>
</reference>
<evidence type="ECO:0000259" key="1">
    <source>
        <dbReference type="Pfam" id="PF25597"/>
    </source>
</evidence>
<dbReference type="InterPro" id="IPR036397">
    <property type="entry name" value="RNaseH_sf"/>
</dbReference>
<keyword evidence="3" id="KW-1185">Reference proteome</keyword>
<dbReference type="InterPro" id="IPR012337">
    <property type="entry name" value="RNaseH-like_sf"/>
</dbReference>
<evidence type="ECO:0000313" key="3">
    <source>
        <dbReference type="Proteomes" id="UP000075243"/>
    </source>
</evidence>
<sequence>MNMVRCMLLDKQIPKRFWPETLNWVMHVLNQSPTFAVKNKTPEKSWSGQKPSVKHFRVFGSLCHVHVPDSKNVKLDDKNLKCILLGISKESKAYRLFDPISWKIIRS</sequence>